<proteinExistence type="predicted"/>
<gene>
    <name evidence="3" type="ORF">DW839_19960</name>
</gene>
<dbReference type="RefSeq" id="WP_006781043.1">
    <property type="nucleotide sequence ID" value="NZ_BAABXO010000001.1"/>
</dbReference>
<evidence type="ECO:0000256" key="2">
    <source>
        <dbReference type="SAM" id="Phobius"/>
    </source>
</evidence>
<feature type="transmembrane region" description="Helical" evidence="2">
    <location>
        <begin position="31"/>
        <end position="49"/>
    </location>
</feature>
<keyword evidence="2" id="KW-0472">Membrane</keyword>
<evidence type="ECO:0000256" key="1">
    <source>
        <dbReference type="SAM" id="MobiDB-lite"/>
    </source>
</evidence>
<dbReference type="EMBL" id="QSHZ01000023">
    <property type="protein sequence ID" value="RHC54289.1"/>
    <property type="molecule type" value="Genomic_DNA"/>
</dbReference>
<comment type="caution">
    <text evidence="3">The sequence shown here is derived from an EMBL/GenBank/DDBJ whole genome shotgun (WGS) entry which is preliminary data.</text>
</comment>
<dbReference type="Proteomes" id="UP000283975">
    <property type="component" value="Unassembled WGS sequence"/>
</dbReference>
<keyword evidence="2" id="KW-0812">Transmembrane</keyword>
<evidence type="ECO:0000313" key="3">
    <source>
        <dbReference type="EMBL" id="RHC54289.1"/>
    </source>
</evidence>
<organism evidence="3 4">
    <name type="scientific">Enterocloster bolteae</name>
    <dbReference type="NCBI Taxonomy" id="208479"/>
    <lineage>
        <taxon>Bacteria</taxon>
        <taxon>Bacillati</taxon>
        <taxon>Bacillota</taxon>
        <taxon>Clostridia</taxon>
        <taxon>Lachnospirales</taxon>
        <taxon>Lachnospiraceae</taxon>
        <taxon>Enterocloster</taxon>
    </lineage>
</organism>
<protein>
    <submittedName>
        <fullName evidence="3">Uncharacterized protein</fullName>
    </submittedName>
</protein>
<accession>A0A414AS26</accession>
<dbReference type="GeneID" id="93280407"/>
<dbReference type="AlphaFoldDB" id="A0A414AS26"/>
<feature type="region of interest" description="Disordered" evidence="1">
    <location>
        <begin position="67"/>
        <end position="88"/>
    </location>
</feature>
<keyword evidence="2" id="KW-1133">Transmembrane helix</keyword>
<feature type="compositionally biased region" description="Acidic residues" evidence="1">
    <location>
        <begin position="68"/>
        <end position="88"/>
    </location>
</feature>
<reference evidence="3 4" key="1">
    <citation type="submission" date="2018-08" db="EMBL/GenBank/DDBJ databases">
        <title>A genome reference for cultivated species of the human gut microbiota.</title>
        <authorList>
            <person name="Zou Y."/>
            <person name="Xue W."/>
            <person name="Luo G."/>
        </authorList>
    </citation>
    <scope>NUCLEOTIDE SEQUENCE [LARGE SCALE GENOMIC DNA]</scope>
    <source>
        <strain evidence="3 4">AM35-14</strain>
    </source>
</reference>
<evidence type="ECO:0000313" key="4">
    <source>
        <dbReference type="Proteomes" id="UP000283975"/>
    </source>
</evidence>
<name>A0A414AS26_9FIRM</name>
<sequence length="88" mass="9726">METNEIMNNEEVMETATEEIVKASSGKGFKVAAGIGLAVLAGVVIYRYVGKPMIAKIKAQKEQQIIDAEWDEPEEPIIENEKEDSEEA</sequence>